<dbReference type="Gene3D" id="1.20.1310.10">
    <property type="entry name" value="Cullin Repeats"/>
    <property type="match status" value="4"/>
</dbReference>
<organism evidence="3 4">
    <name type="scientific">Ensete ventricosum</name>
    <name type="common">Abyssinian banana</name>
    <name type="synonym">Musa ensete</name>
    <dbReference type="NCBI Taxonomy" id="4639"/>
    <lineage>
        <taxon>Eukaryota</taxon>
        <taxon>Viridiplantae</taxon>
        <taxon>Streptophyta</taxon>
        <taxon>Embryophyta</taxon>
        <taxon>Tracheophyta</taxon>
        <taxon>Spermatophyta</taxon>
        <taxon>Magnoliopsida</taxon>
        <taxon>Liliopsida</taxon>
        <taxon>Zingiberales</taxon>
        <taxon>Musaceae</taxon>
        <taxon>Ensete</taxon>
    </lineage>
</organism>
<feature type="domain" description="Cullin N-terminal" evidence="2">
    <location>
        <begin position="96"/>
        <end position="428"/>
    </location>
</feature>
<accession>A0AAV8Q9Z6</accession>
<reference evidence="3 4" key="1">
    <citation type="submission" date="2022-12" db="EMBL/GenBank/DDBJ databases">
        <title>Chromosome-scale assembly of the Ensete ventricosum genome.</title>
        <authorList>
            <person name="Dussert Y."/>
            <person name="Stocks J."/>
            <person name="Wendawek A."/>
            <person name="Woldeyes F."/>
            <person name="Nichols R.A."/>
            <person name="Borrell J.S."/>
        </authorList>
    </citation>
    <scope>NUCLEOTIDE SEQUENCE [LARGE SCALE GENOMIC DNA]</scope>
    <source>
        <strain evidence="4">cv. Maze</strain>
        <tissue evidence="3">Seeds</tissue>
    </source>
</reference>
<proteinExistence type="inferred from homology"/>
<sequence>MGKMVDLEEGLELVQKGITKLTNILEGRTEQSFTIGERVMLYTTIFDLATREHPHNHSQVLYDKYRESLEEYLTSEVLPALSEKHNEFMLLELSLLTCLRQLVYQLVKDEARDTVISLIHREGEGEQVDKTLLKNVLKVFLEIGSGKTRYYETDFEAHMLRETSTYYSQKASIWIVEDSCPDYMLKAEECLKREKDRVLHYLHRTSEPKLLQITGPPIWSTRHEEQVEDEILSAYANQLLENETSGCHVLFRDKKVDDLSRMCRLFYKIPSGMNLISEIFKQHVTAEFTVLVRSVIELNSKYLALSNDCFQSNSPLLTPLEEVFEVFCNKGFSGDSSVELLASLWDNTLKKGGTKNPSEAVEETIEKDSSYVDITLSQTVKLLALHQRERLCLPNSIEKKLNRRLLFDRSANGDCERSMLTKLKRQFGWGLKATWNGRWRAWLVGSFILIPYDLID</sequence>
<dbReference type="GO" id="GO:0031625">
    <property type="term" value="F:ubiquitin protein ligase binding"/>
    <property type="evidence" value="ECO:0007669"/>
    <property type="project" value="InterPro"/>
</dbReference>
<gene>
    <name evidence="3" type="ORF">OPV22_026354</name>
</gene>
<dbReference type="InterPro" id="IPR036317">
    <property type="entry name" value="Cullin_homology_sf"/>
</dbReference>
<name>A0AAV8Q9Z6_ENSVE</name>
<protein>
    <recommendedName>
        <fullName evidence="2">Cullin N-terminal domain-containing protein</fullName>
    </recommendedName>
</protein>
<comment type="similarity">
    <text evidence="1">Belongs to the cullin family.</text>
</comment>
<dbReference type="InterPro" id="IPR045093">
    <property type="entry name" value="Cullin"/>
</dbReference>
<evidence type="ECO:0000313" key="4">
    <source>
        <dbReference type="Proteomes" id="UP001222027"/>
    </source>
</evidence>
<dbReference type="FunFam" id="1.20.1310.10:FF:000001">
    <property type="entry name" value="Cullin 3"/>
    <property type="match status" value="1"/>
</dbReference>
<dbReference type="InterPro" id="IPR016159">
    <property type="entry name" value="Cullin_repeat-like_dom_sf"/>
</dbReference>
<dbReference type="Proteomes" id="UP001222027">
    <property type="component" value="Unassembled WGS sequence"/>
</dbReference>
<dbReference type="Pfam" id="PF00888">
    <property type="entry name" value="Cullin"/>
    <property type="match status" value="1"/>
</dbReference>
<comment type="caution">
    <text evidence="3">The sequence shown here is derived from an EMBL/GenBank/DDBJ whole genome shotgun (WGS) entry which is preliminary data.</text>
</comment>
<dbReference type="PANTHER" id="PTHR11932">
    <property type="entry name" value="CULLIN"/>
    <property type="match status" value="1"/>
</dbReference>
<dbReference type="SUPFAM" id="SSF75632">
    <property type="entry name" value="Cullin homology domain"/>
    <property type="match status" value="1"/>
</dbReference>
<evidence type="ECO:0000256" key="1">
    <source>
        <dbReference type="ARBA" id="ARBA00006019"/>
    </source>
</evidence>
<dbReference type="GO" id="GO:0006511">
    <property type="term" value="P:ubiquitin-dependent protein catabolic process"/>
    <property type="evidence" value="ECO:0007669"/>
    <property type="project" value="InterPro"/>
</dbReference>
<dbReference type="AlphaFoldDB" id="A0AAV8Q9Z6"/>
<evidence type="ECO:0000259" key="2">
    <source>
        <dbReference type="Pfam" id="PF00888"/>
    </source>
</evidence>
<dbReference type="InterPro" id="IPR001373">
    <property type="entry name" value="Cullin_N"/>
</dbReference>
<dbReference type="SUPFAM" id="SSF74788">
    <property type="entry name" value="Cullin repeat-like"/>
    <property type="match status" value="1"/>
</dbReference>
<keyword evidence="4" id="KW-1185">Reference proteome</keyword>
<dbReference type="EMBL" id="JAQQAF010000007">
    <property type="protein sequence ID" value="KAJ8472011.1"/>
    <property type="molecule type" value="Genomic_DNA"/>
</dbReference>
<evidence type="ECO:0000313" key="3">
    <source>
        <dbReference type="EMBL" id="KAJ8472011.1"/>
    </source>
</evidence>